<dbReference type="EMBL" id="JARKHS020021984">
    <property type="protein sequence ID" value="KAK8769840.1"/>
    <property type="molecule type" value="Genomic_DNA"/>
</dbReference>
<sequence length="149" mass="17228">MPEFNPGSDNVKSYFERFENFVALNEVPEAKKLRLFLNVVGSTVYEELQKILVPDSPTDKTFAEIQKALEHPFSPEYSVIAERCKFKKRGQQEAECVKDFMTELKQLARNCEFKAFLNDALRDRLIAGLRDQETQRILSATDDLNFEKA</sequence>
<reference evidence="2 3" key="1">
    <citation type="journal article" date="2023" name="Arcadia Sci">
        <title>De novo assembly of a long-read Amblyomma americanum tick genome.</title>
        <authorList>
            <person name="Chou S."/>
            <person name="Poskanzer K.E."/>
            <person name="Rollins M."/>
            <person name="Thuy-Boun P.S."/>
        </authorList>
    </citation>
    <scope>NUCLEOTIDE SEQUENCE [LARGE SCALE GENOMIC DNA]</scope>
    <source>
        <strain evidence="2">F_SG_1</strain>
        <tissue evidence="2">Salivary glands</tissue>
    </source>
</reference>
<accession>A0AAQ4E565</accession>
<dbReference type="Pfam" id="PF03732">
    <property type="entry name" value="Retrotrans_gag"/>
    <property type="match status" value="1"/>
</dbReference>
<feature type="non-terminal residue" evidence="2">
    <location>
        <position position="149"/>
    </location>
</feature>
<gene>
    <name evidence="2" type="ORF">V5799_013694</name>
</gene>
<protein>
    <recommendedName>
        <fullName evidence="1">Retrotransposon gag domain-containing protein</fullName>
    </recommendedName>
</protein>
<keyword evidence="3" id="KW-1185">Reference proteome</keyword>
<evidence type="ECO:0000313" key="2">
    <source>
        <dbReference type="EMBL" id="KAK8769840.1"/>
    </source>
</evidence>
<name>A0AAQ4E565_AMBAM</name>
<evidence type="ECO:0000313" key="3">
    <source>
        <dbReference type="Proteomes" id="UP001321473"/>
    </source>
</evidence>
<dbReference type="PANTHER" id="PTHR33198">
    <property type="entry name" value="ANK_REP_REGION DOMAIN-CONTAINING PROTEIN-RELATED"/>
    <property type="match status" value="1"/>
</dbReference>
<dbReference type="Proteomes" id="UP001321473">
    <property type="component" value="Unassembled WGS sequence"/>
</dbReference>
<evidence type="ECO:0000259" key="1">
    <source>
        <dbReference type="Pfam" id="PF03732"/>
    </source>
</evidence>
<dbReference type="PANTHER" id="PTHR33198:SF19">
    <property type="entry name" value="CCHC-TYPE DOMAIN-CONTAINING PROTEIN"/>
    <property type="match status" value="1"/>
</dbReference>
<organism evidence="2 3">
    <name type="scientific">Amblyomma americanum</name>
    <name type="common">Lone star tick</name>
    <dbReference type="NCBI Taxonomy" id="6943"/>
    <lineage>
        <taxon>Eukaryota</taxon>
        <taxon>Metazoa</taxon>
        <taxon>Ecdysozoa</taxon>
        <taxon>Arthropoda</taxon>
        <taxon>Chelicerata</taxon>
        <taxon>Arachnida</taxon>
        <taxon>Acari</taxon>
        <taxon>Parasitiformes</taxon>
        <taxon>Ixodida</taxon>
        <taxon>Ixodoidea</taxon>
        <taxon>Ixodidae</taxon>
        <taxon>Amblyomminae</taxon>
        <taxon>Amblyomma</taxon>
    </lineage>
</organism>
<proteinExistence type="predicted"/>
<dbReference type="AlphaFoldDB" id="A0AAQ4E565"/>
<dbReference type="InterPro" id="IPR005162">
    <property type="entry name" value="Retrotrans_gag_dom"/>
</dbReference>
<comment type="caution">
    <text evidence="2">The sequence shown here is derived from an EMBL/GenBank/DDBJ whole genome shotgun (WGS) entry which is preliminary data.</text>
</comment>
<feature type="domain" description="Retrotransposon gag" evidence="1">
    <location>
        <begin position="52"/>
        <end position="131"/>
    </location>
</feature>